<dbReference type="SUPFAM" id="SSF51730">
    <property type="entry name" value="FAD-linked oxidoreductase"/>
    <property type="match status" value="1"/>
</dbReference>
<evidence type="ECO:0000256" key="5">
    <source>
        <dbReference type="RuleBase" id="RU364054"/>
    </source>
</evidence>
<feature type="domain" description="Proline dehydrogenase" evidence="6">
    <location>
        <begin position="25"/>
        <end position="278"/>
    </location>
</feature>
<dbReference type="GO" id="GO:0071949">
    <property type="term" value="F:FAD binding"/>
    <property type="evidence" value="ECO:0007669"/>
    <property type="project" value="TreeGrafter"/>
</dbReference>
<dbReference type="EMBL" id="OU503036">
    <property type="protein sequence ID" value="CAI9752784.1"/>
    <property type="molecule type" value="Genomic_DNA"/>
</dbReference>
<dbReference type="EC" id="1.5.5.2" evidence="2 5"/>
<dbReference type="GO" id="GO:0010133">
    <property type="term" value="P:L-proline catabolic process to L-glutamate"/>
    <property type="evidence" value="ECO:0007669"/>
    <property type="project" value="TreeGrafter"/>
</dbReference>
<sequence length="289" mass="33045">MARRFGRRWNGEMDAFCGEKVFRKMSNRKHDECFVVVKITAICPPSLLRRVSDLLRWECKDKSLHLPWKLRTFPMISDSSPFYLHLAHQRLMKLREKCVEANVPLLIDAEDTCINYFGHTASIMYHKDDKPIVFGTIQAYLKDAKERLVNAKKAADKMGVPVGFKLVRGAYMSSETLLTSSLGVKSPIHDSIQETHQCYNDCAAFMLQEIANGLFLQPIIWNQDNQNLQFAQLYGMSEALSLGLVNAGFRVSKYLPFGPVEQIIPYLVRRAEENRGLLSASSLDRHLMK</sequence>
<proteinExistence type="inferred from homology"/>
<protein>
    <recommendedName>
        <fullName evidence="2 5">Proline dehydrogenase</fullName>
        <ecNumber evidence="2 5">1.5.5.2</ecNumber>
    </recommendedName>
</protein>
<dbReference type="InterPro" id="IPR015659">
    <property type="entry name" value="Proline_oxidase"/>
</dbReference>
<dbReference type="Proteomes" id="UP000834106">
    <property type="component" value="Chromosome 1"/>
</dbReference>
<keyword evidence="5" id="KW-0274">FAD</keyword>
<evidence type="ECO:0000313" key="7">
    <source>
        <dbReference type="EMBL" id="CAI9752784.1"/>
    </source>
</evidence>
<dbReference type="InterPro" id="IPR029041">
    <property type="entry name" value="FAD-linked_oxidoreductase-like"/>
</dbReference>
<dbReference type="GO" id="GO:0005739">
    <property type="term" value="C:mitochondrion"/>
    <property type="evidence" value="ECO:0007669"/>
    <property type="project" value="TreeGrafter"/>
</dbReference>
<keyword evidence="8" id="KW-1185">Reference proteome</keyword>
<accession>A0AAD2DGA3</accession>
<dbReference type="Pfam" id="PF01619">
    <property type="entry name" value="Pro_dh"/>
    <property type="match status" value="1"/>
</dbReference>
<dbReference type="GO" id="GO:0004657">
    <property type="term" value="F:proline dehydrogenase activity"/>
    <property type="evidence" value="ECO:0007669"/>
    <property type="project" value="UniProtKB-EC"/>
</dbReference>
<evidence type="ECO:0000256" key="3">
    <source>
        <dbReference type="ARBA" id="ARBA00023002"/>
    </source>
</evidence>
<dbReference type="InterPro" id="IPR002872">
    <property type="entry name" value="Proline_DH_dom"/>
</dbReference>
<dbReference type="AlphaFoldDB" id="A0AAD2DGA3"/>
<comment type="function">
    <text evidence="5">Converts proline to delta-1-pyrroline-5-carboxylate.</text>
</comment>
<organism evidence="7 8">
    <name type="scientific">Fraxinus pennsylvanica</name>
    <dbReference type="NCBI Taxonomy" id="56036"/>
    <lineage>
        <taxon>Eukaryota</taxon>
        <taxon>Viridiplantae</taxon>
        <taxon>Streptophyta</taxon>
        <taxon>Embryophyta</taxon>
        <taxon>Tracheophyta</taxon>
        <taxon>Spermatophyta</taxon>
        <taxon>Magnoliopsida</taxon>
        <taxon>eudicotyledons</taxon>
        <taxon>Gunneridae</taxon>
        <taxon>Pentapetalae</taxon>
        <taxon>asterids</taxon>
        <taxon>lamiids</taxon>
        <taxon>Lamiales</taxon>
        <taxon>Oleaceae</taxon>
        <taxon>Oleeae</taxon>
        <taxon>Fraxinus</taxon>
    </lineage>
</organism>
<comment type="catalytic activity">
    <reaction evidence="5">
        <text>L-proline + a quinone = (S)-1-pyrroline-5-carboxylate + a quinol + H(+)</text>
        <dbReference type="Rhea" id="RHEA:23784"/>
        <dbReference type="ChEBI" id="CHEBI:15378"/>
        <dbReference type="ChEBI" id="CHEBI:17388"/>
        <dbReference type="ChEBI" id="CHEBI:24646"/>
        <dbReference type="ChEBI" id="CHEBI:60039"/>
        <dbReference type="ChEBI" id="CHEBI:132124"/>
        <dbReference type="EC" id="1.5.5.2"/>
    </reaction>
</comment>
<evidence type="ECO:0000256" key="1">
    <source>
        <dbReference type="ARBA" id="ARBA00005869"/>
    </source>
</evidence>
<keyword evidence="4 5" id="KW-0642">Proline metabolism</keyword>
<reference evidence="7" key="1">
    <citation type="submission" date="2023-05" db="EMBL/GenBank/DDBJ databases">
        <authorList>
            <person name="Huff M."/>
        </authorList>
    </citation>
    <scope>NUCLEOTIDE SEQUENCE</scope>
</reference>
<evidence type="ECO:0000256" key="4">
    <source>
        <dbReference type="ARBA" id="ARBA00023062"/>
    </source>
</evidence>
<comment type="similarity">
    <text evidence="1 5">Belongs to the proline oxidase family.</text>
</comment>
<dbReference type="PANTHER" id="PTHR13914:SF0">
    <property type="entry name" value="PROLINE DEHYDROGENASE 1, MITOCHONDRIAL"/>
    <property type="match status" value="1"/>
</dbReference>
<evidence type="ECO:0000259" key="6">
    <source>
        <dbReference type="Pfam" id="PF01619"/>
    </source>
</evidence>
<dbReference type="PANTHER" id="PTHR13914">
    <property type="entry name" value="PROLINE OXIDASE"/>
    <property type="match status" value="1"/>
</dbReference>
<comment type="cofactor">
    <cofactor evidence="5">
        <name>FAD</name>
        <dbReference type="ChEBI" id="CHEBI:57692"/>
    </cofactor>
</comment>
<gene>
    <name evidence="7" type="ORF">FPE_LOCUS215</name>
</gene>
<keyword evidence="5" id="KW-0285">Flavoprotein</keyword>
<evidence type="ECO:0000256" key="2">
    <source>
        <dbReference type="ARBA" id="ARBA00012695"/>
    </source>
</evidence>
<dbReference type="Gene3D" id="3.20.20.220">
    <property type="match status" value="1"/>
</dbReference>
<evidence type="ECO:0000313" key="8">
    <source>
        <dbReference type="Proteomes" id="UP000834106"/>
    </source>
</evidence>
<keyword evidence="3 5" id="KW-0560">Oxidoreductase</keyword>
<name>A0AAD2DGA3_9LAMI</name>